<evidence type="ECO:0008006" key="4">
    <source>
        <dbReference type="Google" id="ProtNLM"/>
    </source>
</evidence>
<feature type="transmembrane region" description="Helical" evidence="1">
    <location>
        <begin position="183"/>
        <end position="201"/>
    </location>
</feature>
<name>A0A1V9YWD0_9STRA</name>
<protein>
    <recommendedName>
        <fullName evidence="4">Transmembrane protein</fullName>
    </recommendedName>
</protein>
<feature type="transmembrane region" description="Helical" evidence="1">
    <location>
        <begin position="128"/>
        <end position="147"/>
    </location>
</feature>
<evidence type="ECO:0000313" key="2">
    <source>
        <dbReference type="EMBL" id="OQR90026.1"/>
    </source>
</evidence>
<dbReference type="OrthoDB" id="411803at2759"/>
<evidence type="ECO:0000256" key="1">
    <source>
        <dbReference type="SAM" id="Phobius"/>
    </source>
</evidence>
<reference evidence="2 3" key="1">
    <citation type="journal article" date="2014" name="Genome Biol. Evol.">
        <title>The secreted proteins of Achlya hypogyna and Thraustotheca clavata identify the ancestral oomycete secretome and reveal gene acquisitions by horizontal gene transfer.</title>
        <authorList>
            <person name="Misner I."/>
            <person name="Blouin N."/>
            <person name="Leonard G."/>
            <person name="Richards T.A."/>
            <person name="Lane C.E."/>
        </authorList>
    </citation>
    <scope>NUCLEOTIDE SEQUENCE [LARGE SCALE GENOMIC DNA]</scope>
    <source>
        <strain evidence="2 3">ATCC 34112</strain>
    </source>
</reference>
<keyword evidence="3" id="KW-1185">Reference proteome</keyword>
<feature type="transmembrane region" description="Helical" evidence="1">
    <location>
        <begin position="49"/>
        <end position="77"/>
    </location>
</feature>
<keyword evidence="1" id="KW-0812">Transmembrane</keyword>
<comment type="caution">
    <text evidence="2">The sequence shown here is derived from an EMBL/GenBank/DDBJ whole genome shotgun (WGS) entry which is preliminary data.</text>
</comment>
<keyword evidence="1" id="KW-1133">Transmembrane helix</keyword>
<dbReference type="Proteomes" id="UP000243217">
    <property type="component" value="Unassembled WGS sequence"/>
</dbReference>
<organism evidence="2 3">
    <name type="scientific">Thraustotheca clavata</name>
    <dbReference type="NCBI Taxonomy" id="74557"/>
    <lineage>
        <taxon>Eukaryota</taxon>
        <taxon>Sar</taxon>
        <taxon>Stramenopiles</taxon>
        <taxon>Oomycota</taxon>
        <taxon>Saprolegniomycetes</taxon>
        <taxon>Saprolegniales</taxon>
        <taxon>Achlyaceae</taxon>
        <taxon>Thraustotheca</taxon>
    </lineage>
</organism>
<dbReference type="AlphaFoldDB" id="A0A1V9YWD0"/>
<sequence length="376" mass="42936">MSTEHSIIRASGPWENIPLYGKGVLNASANAERSNGNLVVPGYTISDCYGILICLIIAPIGIIFYIVFMIYMLPIFIILRIYIAMLSSPKPRIDRGCFFQLFSFILFLICFPLILLVFIYLFLTLIVITLPASIIYSFLSCNICNFCKNMTVLKESRKLGHWSWNDILVTIIGQINRQGVLKLLLHFPCVCIVVPILKYVFVVNPLLYKLSEKFTNQWTASIPLNDATIVSSLIKSVSWTIEDDATRFDIRDDDFSANYPFPPANFDHEPRPVVGIQVMSIVNFTYSIHNIHNVNVRSTTAKRGIFRVPLYFYNPFHIMTGYVEVNLQHQSALEHPMWCITGNNHLGNQFYKNANLLFWKYAPEVASDLQNEPLNA</sequence>
<keyword evidence="1" id="KW-0472">Membrane</keyword>
<feature type="transmembrane region" description="Helical" evidence="1">
    <location>
        <begin position="98"/>
        <end position="122"/>
    </location>
</feature>
<dbReference type="EMBL" id="JNBS01002610">
    <property type="protein sequence ID" value="OQR90026.1"/>
    <property type="molecule type" value="Genomic_DNA"/>
</dbReference>
<gene>
    <name evidence="2" type="ORF">THRCLA_22603</name>
</gene>
<evidence type="ECO:0000313" key="3">
    <source>
        <dbReference type="Proteomes" id="UP000243217"/>
    </source>
</evidence>
<proteinExistence type="predicted"/>
<accession>A0A1V9YWD0</accession>